<organism evidence="3 4">
    <name type="scientific">Ahniella affigens</name>
    <dbReference type="NCBI Taxonomy" id="2021234"/>
    <lineage>
        <taxon>Bacteria</taxon>
        <taxon>Pseudomonadati</taxon>
        <taxon>Pseudomonadota</taxon>
        <taxon>Gammaproteobacteria</taxon>
        <taxon>Lysobacterales</taxon>
        <taxon>Rhodanobacteraceae</taxon>
        <taxon>Ahniella</taxon>
    </lineage>
</organism>
<keyword evidence="3" id="KW-0131">Cell cycle</keyword>
<dbReference type="CDD" id="cd00267">
    <property type="entry name" value="ABC_ATPase"/>
    <property type="match status" value="1"/>
</dbReference>
<dbReference type="NCBIfam" id="NF040713">
    <property type="entry name" value="ZapE"/>
    <property type="match status" value="1"/>
</dbReference>
<dbReference type="GO" id="GO:0016887">
    <property type="term" value="F:ATP hydrolysis activity"/>
    <property type="evidence" value="ECO:0007669"/>
    <property type="project" value="InterPro"/>
</dbReference>
<sequence length="363" mass="41373">MNPSSRYQQGVDSGQWSDDPAQRAVLVQLDRLHDALLTRQHEGTLTRLWNSFRGPSAIRGLYLYGGVGRGKTFLIDLLHDSLPGSRKLRLHFHRFMGKVQAALRDRAGERDPLIAIAKQYAQDIDLLCLDEFVVTDIGDAMILGEFLKALFEAGTTLVTTSNLPPHRLYEHGLQRDRFRPAIALIERHCHVHELVSATDYRLRALTQEKVYLCPANADTERRLGETFLRVNPGPERLEPNMQVNDRPIPIKRRGDGVAWFDFSALCLGPRAVSDYIELAKSFNTVLISDVPQFANRQHDEDAAKRFIHLIDEFYDRRVNVVLSAVALPLDLYRGDKHQHEFQRTVSRLIEMQSTAYLSEGHKS</sequence>
<dbReference type="PANTHER" id="PTHR12169">
    <property type="entry name" value="ATPASE N2B"/>
    <property type="match status" value="1"/>
</dbReference>
<keyword evidence="3" id="KW-0132">Cell division</keyword>
<gene>
    <name evidence="3" type="ORF">C7S18_21630</name>
</gene>
<evidence type="ECO:0000313" key="3">
    <source>
        <dbReference type="EMBL" id="AVP99615.1"/>
    </source>
</evidence>
<reference evidence="3 4" key="2">
    <citation type="submission" date="2018-03" db="EMBL/GenBank/DDBJ databases">
        <authorList>
            <person name="Keele B.F."/>
        </authorList>
    </citation>
    <scope>NUCLEOTIDE SEQUENCE [LARGE SCALE GENOMIC DNA]</scope>
    <source>
        <strain evidence="3 4">D13</strain>
    </source>
</reference>
<dbReference type="GO" id="GO:0005524">
    <property type="term" value="F:ATP binding"/>
    <property type="evidence" value="ECO:0007669"/>
    <property type="project" value="UniProtKB-KW"/>
</dbReference>
<dbReference type="PANTHER" id="PTHR12169:SF6">
    <property type="entry name" value="AFG1-LIKE ATPASE"/>
    <property type="match status" value="1"/>
</dbReference>
<dbReference type="InterPro" id="IPR027417">
    <property type="entry name" value="P-loop_NTPase"/>
</dbReference>
<evidence type="ECO:0000256" key="1">
    <source>
        <dbReference type="ARBA" id="ARBA00022741"/>
    </source>
</evidence>
<name>A0A2P1PXQ0_9GAMM</name>
<dbReference type="InterPro" id="IPR005654">
    <property type="entry name" value="ATPase_AFG1-like"/>
</dbReference>
<proteinExistence type="predicted"/>
<keyword evidence="4" id="KW-1185">Reference proteome</keyword>
<dbReference type="GO" id="GO:0051301">
    <property type="term" value="P:cell division"/>
    <property type="evidence" value="ECO:0007669"/>
    <property type="project" value="UniProtKB-KW"/>
</dbReference>
<protein>
    <submittedName>
        <fullName evidence="3">Cell division protein ZapE</fullName>
    </submittedName>
</protein>
<dbReference type="GO" id="GO:0032153">
    <property type="term" value="C:cell division site"/>
    <property type="evidence" value="ECO:0007669"/>
    <property type="project" value="TreeGrafter"/>
</dbReference>
<dbReference type="SUPFAM" id="SSF52540">
    <property type="entry name" value="P-loop containing nucleoside triphosphate hydrolases"/>
    <property type="match status" value="1"/>
</dbReference>
<dbReference type="RefSeq" id="WP_106893532.1">
    <property type="nucleotide sequence ID" value="NZ_CP027860.1"/>
</dbReference>
<dbReference type="GO" id="GO:0005737">
    <property type="term" value="C:cytoplasm"/>
    <property type="evidence" value="ECO:0007669"/>
    <property type="project" value="TreeGrafter"/>
</dbReference>
<dbReference type="Pfam" id="PF03969">
    <property type="entry name" value="AFG1_ATPase"/>
    <property type="match status" value="1"/>
</dbReference>
<evidence type="ECO:0000256" key="2">
    <source>
        <dbReference type="ARBA" id="ARBA00022840"/>
    </source>
</evidence>
<dbReference type="KEGG" id="xba:C7S18_21630"/>
<dbReference type="Gene3D" id="3.40.50.300">
    <property type="entry name" value="P-loop containing nucleotide triphosphate hydrolases"/>
    <property type="match status" value="1"/>
</dbReference>
<keyword evidence="2" id="KW-0067">ATP-binding</keyword>
<evidence type="ECO:0000313" key="4">
    <source>
        <dbReference type="Proteomes" id="UP000241074"/>
    </source>
</evidence>
<keyword evidence="1" id="KW-0547">Nucleotide-binding</keyword>
<dbReference type="OrthoDB" id="9774491at2"/>
<dbReference type="AlphaFoldDB" id="A0A2P1PXQ0"/>
<reference evidence="3 4" key="1">
    <citation type="submission" date="2018-03" db="EMBL/GenBank/DDBJ databases">
        <title>Ahniella affigens gen. nov., sp. nov., a gammaproteobacterium isolated from sandy soil near a stream.</title>
        <authorList>
            <person name="Ko Y."/>
            <person name="Kim J.-H."/>
        </authorList>
    </citation>
    <scope>NUCLEOTIDE SEQUENCE [LARGE SCALE GENOMIC DNA]</scope>
    <source>
        <strain evidence="3 4">D13</strain>
    </source>
</reference>
<dbReference type="Proteomes" id="UP000241074">
    <property type="component" value="Chromosome"/>
</dbReference>
<dbReference type="EMBL" id="CP027860">
    <property type="protein sequence ID" value="AVP99615.1"/>
    <property type="molecule type" value="Genomic_DNA"/>
</dbReference>
<accession>A0A2P1PXQ0</accession>